<gene>
    <name evidence="1" type="ORF">QFC24_003600</name>
</gene>
<name>A0ACC2XIZ2_9TREE</name>
<evidence type="ECO:0000313" key="1">
    <source>
        <dbReference type="EMBL" id="KAJ9123823.1"/>
    </source>
</evidence>
<proteinExistence type="predicted"/>
<comment type="caution">
    <text evidence="1">The sequence shown here is derived from an EMBL/GenBank/DDBJ whole genome shotgun (WGS) entry which is preliminary data.</text>
</comment>
<dbReference type="EMBL" id="JASBWV010000011">
    <property type="protein sequence ID" value="KAJ9123823.1"/>
    <property type="molecule type" value="Genomic_DNA"/>
</dbReference>
<evidence type="ECO:0000313" key="2">
    <source>
        <dbReference type="Proteomes" id="UP001234202"/>
    </source>
</evidence>
<reference evidence="1" key="1">
    <citation type="submission" date="2023-04" db="EMBL/GenBank/DDBJ databases">
        <title>Draft Genome sequencing of Naganishia species isolated from polar environments using Oxford Nanopore Technology.</title>
        <authorList>
            <person name="Leo P."/>
            <person name="Venkateswaran K."/>
        </authorList>
    </citation>
    <scope>NUCLEOTIDE SEQUENCE</scope>
    <source>
        <strain evidence="1">DBVPG 5303</strain>
    </source>
</reference>
<dbReference type="Proteomes" id="UP001234202">
    <property type="component" value="Unassembled WGS sequence"/>
</dbReference>
<organism evidence="1 2">
    <name type="scientific">Naganishia onofrii</name>
    <dbReference type="NCBI Taxonomy" id="1851511"/>
    <lineage>
        <taxon>Eukaryota</taxon>
        <taxon>Fungi</taxon>
        <taxon>Dikarya</taxon>
        <taxon>Basidiomycota</taxon>
        <taxon>Agaricomycotina</taxon>
        <taxon>Tremellomycetes</taxon>
        <taxon>Filobasidiales</taxon>
        <taxon>Filobasidiaceae</taxon>
        <taxon>Naganishia</taxon>
    </lineage>
</organism>
<protein>
    <submittedName>
        <fullName evidence="1">Uncharacterized protein</fullName>
    </submittedName>
</protein>
<sequence>MANSRLRSIIIKHDIGEEEWQAGLDLLAKEYLKGEGELPQDSPLGDIRSWNLRFGLKRSITASTTGSIETSL</sequence>
<accession>A0ACC2XIZ2</accession>
<keyword evidence="2" id="KW-1185">Reference proteome</keyword>